<dbReference type="InterPro" id="IPR027417">
    <property type="entry name" value="P-loop_NTPase"/>
</dbReference>
<dbReference type="EMBL" id="SMSJ01000011">
    <property type="protein sequence ID" value="TDH62479.1"/>
    <property type="molecule type" value="Genomic_DNA"/>
</dbReference>
<dbReference type="Pfam" id="PF00625">
    <property type="entry name" value="Guanylate_kin"/>
    <property type="match status" value="1"/>
</dbReference>
<evidence type="ECO:0000256" key="4">
    <source>
        <dbReference type="ARBA" id="ARBA00022679"/>
    </source>
</evidence>
<dbReference type="AlphaFoldDB" id="A0A4R5QI93"/>
<organism evidence="11 12">
    <name type="scientific">Dankookia rubra</name>
    <dbReference type="NCBI Taxonomy" id="1442381"/>
    <lineage>
        <taxon>Bacteria</taxon>
        <taxon>Pseudomonadati</taxon>
        <taxon>Pseudomonadota</taxon>
        <taxon>Alphaproteobacteria</taxon>
        <taxon>Acetobacterales</taxon>
        <taxon>Roseomonadaceae</taxon>
        <taxon>Dankookia</taxon>
    </lineage>
</organism>
<dbReference type="SUPFAM" id="SSF52540">
    <property type="entry name" value="P-loop containing nucleoside triphosphate hydrolases"/>
    <property type="match status" value="1"/>
</dbReference>
<evidence type="ECO:0000256" key="2">
    <source>
        <dbReference type="ARBA" id="ARBA00012961"/>
    </source>
</evidence>
<keyword evidence="4 9" id="KW-0808">Transferase</keyword>
<evidence type="ECO:0000256" key="6">
    <source>
        <dbReference type="ARBA" id="ARBA00022777"/>
    </source>
</evidence>
<evidence type="ECO:0000256" key="3">
    <source>
        <dbReference type="ARBA" id="ARBA00016296"/>
    </source>
</evidence>
<comment type="catalytic activity">
    <reaction evidence="9">
        <text>GMP + ATP = GDP + ADP</text>
        <dbReference type="Rhea" id="RHEA:20780"/>
        <dbReference type="ChEBI" id="CHEBI:30616"/>
        <dbReference type="ChEBI" id="CHEBI:58115"/>
        <dbReference type="ChEBI" id="CHEBI:58189"/>
        <dbReference type="ChEBI" id="CHEBI:456216"/>
        <dbReference type="EC" id="2.7.4.8"/>
    </reaction>
</comment>
<dbReference type="SMART" id="SM00072">
    <property type="entry name" value="GuKc"/>
    <property type="match status" value="1"/>
</dbReference>
<keyword evidence="12" id="KW-1185">Reference proteome</keyword>
<dbReference type="GO" id="GO:0005829">
    <property type="term" value="C:cytosol"/>
    <property type="evidence" value="ECO:0007669"/>
    <property type="project" value="TreeGrafter"/>
</dbReference>
<dbReference type="NCBIfam" id="TIGR03263">
    <property type="entry name" value="guanyl_kin"/>
    <property type="match status" value="1"/>
</dbReference>
<comment type="similarity">
    <text evidence="1 9">Belongs to the guanylate kinase family.</text>
</comment>
<dbReference type="GO" id="GO:0005524">
    <property type="term" value="F:ATP binding"/>
    <property type="evidence" value="ECO:0007669"/>
    <property type="project" value="UniProtKB-UniRule"/>
</dbReference>
<sequence>MSNSVPSHPTRRGICLVLASAPGGGKTSVSRALLETEPELSLSVSATTRAPRPGEREGEHYFFQTPEQFADGVAAGAFLEHATFLGRSYGTPRAPVEAALAAGRDVLFDIEWQGHRQLQQTMAADVVGIFLLPPSLTELERRLRGRNQDPEDEIARRMVAARTEMRHWDEFDHVLVNEDFPATVAAVRAVLHAARTHRTRQPWLAGFVAGLLGDQPG</sequence>
<feature type="domain" description="Guanylate kinase-like" evidence="10">
    <location>
        <begin position="13"/>
        <end position="192"/>
    </location>
</feature>
<dbReference type="InterPro" id="IPR008144">
    <property type="entry name" value="Guanylate_kin-like_dom"/>
</dbReference>
<dbReference type="PANTHER" id="PTHR23117">
    <property type="entry name" value="GUANYLATE KINASE-RELATED"/>
    <property type="match status" value="1"/>
</dbReference>
<accession>A0A4R5QI93</accession>
<dbReference type="CDD" id="cd00071">
    <property type="entry name" value="GMPK"/>
    <property type="match status" value="1"/>
</dbReference>
<evidence type="ECO:0000313" key="11">
    <source>
        <dbReference type="EMBL" id="TDH62479.1"/>
    </source>
</evidence>
<comment type="caution">
    <text evidence="9">Lacks conserved residue(s) required for the propagation of feature annotation.</text>
</comment>
<dbReference type="GO" id="GO:0004385">
    <property type="term" value="F:GMP kinase activity"/>
    <property type="evidence" value="ECO:0007669"/>
    <property type="project" value="UniProtKB-UniRule"/>
</dbReference>
<dbReference type="PROSITE" id="PS50052">
    <property type="entry name" value="GUANYLATE_KINASE_2"/>
    <property type="match status" value="1"/>
</dbReference>
<dbReference type="FunFam" id="3.30.63.10:FF:000002">
    <property type="entry name" value="Guanylate kinase 1"/>
    <property type="match status" value="1"/>
</dbReference>
<keyword evidence="6 9" id="KW-0418">Kinase</keyword>
<protein>
    <recommendedName>
        <fullName evidence="3 9">Guanylate kinase</fullName>
        <ecNumber evidence="2 9">2.7.4.8</ecNumber>
    </recommendedName>
    <alternativeName>
        <fullName evidence="8 9">GMP kinase</fullName>
    </alternativeName>
</protein>
<dbReference type="Gene3D" id="3.40.50.300">
    <property type="entry name" value="P-loop containing nucleotide triphosphate hydrolases"/>
    <property type="match status" value="1"/>
</dbReference>
<evidence type="ECO:0000256" key="7">
    <source>
        <dbReference type="ARBA" id="ARBA00022840"/>
    </source>
</evidence>
<dbReference type="Proteomes" id="UP000295096">
    <property type="component" value="Unassembled WGS sequence"/>
</dbReference>
<dbReference type="InterPro" id="IPR017665">
    <property type="entry name" value="Guanylate_kinase"/>
</dbReference>
<comment type="caution">
    <text evidence="11">The sequence shown here is derived from an EMBL/GenBank/DDBJ whole genome shotgun (WGS) entry which is preliminary data.</text>
</comment>
<keyword evidence="9" id="KW-0963">Cytoplasm</keyword>
<evidence type="ECO:0000259" key="10">
    <source>
        <dbReference type="PROSITE" id="PS50052"/>
    </source>
</evidence>
<evidence type="ECO:0000256" key="8">
    <source>
        <dbReference type="ARBA" id="ARBA00030128"/>
    </source>
</evidence>
<evidence type="ECO:0000256" key="5">
    <source>
        <dbReference type="ARBA" id="ARBA00022741"/>
    </source>
</evidence>
<keyword evidence="7 9" id="KW-0067">ATP-binding</keyword>
<dbReference type="InterPro" id="IPR008145">
    <property type="entry name" value="GK/Ca_channel_bsu"/>
</dbReference>
<comment type="subcellular location">
    <subcellularLocation>
        <location evidence="9">Cytoplasm</location>
    </subcellularLocation>
</comment>
<dbReference type="EC" id="2.7.4.8" evidence="2 9"/>
<dbReference type="OrthoDB" id="9808150at2"/>
<evidence type="ECO:0000313" key="12">
    <source>
        <dbReference type="Proteomes" id="UP000295096"/>
    </source>
</evidence>
<evidence type="ECO:0000256" key="1">
    <source>
        <dbReference type="ARBA" id="ARBA00005790"/>
    </source>
</evidence>
<name>A0A4R5QI93_9PROT</name>
<dbReference type="HAMAP" id="MF_00328">
    <property type="entry name" value="Guanylate_kinase"/>
    <property type="match status" value="1"/>
</dbReference>
<proteinExistence type="inferred from homology"/>
<gene>
    <name evidence="9" type="primary">gmk</name>
    <name evidence="11" type="ORF">E2C06_11455</name>
</gene>
<comment type="function">
    <text evidence="9">Essential for recycling GMP and indirectly, cGMP.</text>
</comment>
<dbReference type="PANTHER" id="PTHR23117:SF13">
    <property type="entry name" value="GUANYLATE KINASE"/>
    <property type="match status" value="1"/>
</dbReference>
<evidence type="ECO:0000256" key="9">
    <source>
        <dbReference type="HAMAP-Rule" id="MF_00328"/>
    </source>
</evidence>
<dbReference type="RefSeq" id="WP_133288742.1">
    <property type="nucleotide sequence ID" value="NZ_SMSJ01000011.1"/>
</dbReference>
<reference evidence="11 12" key="1">
    <citation type="journal article" date="2016" name="J. Microbiol.">
        <title>Dankookia rubra gen. nov., sp. nov., an alphaproteobacterium isolated from sediment of a shallow stream.</title>
        <authorList>
            <person name="Kim W.H."/>
            <person name="Kim D.H."/>
            <person name="Kang K."/>
            <person name="Ahn T.Y."/>
        </authorList>
    </citation>
    <scope>NUCLEOTIDE SEQUENCE [LARGE SCALE GENOMIC DNA]</scope>
    <source>
        <strain evidence="11 12">JCM30602</strain>
    </source>
</reference>
<dbReference type="Gene3D" id="3.30.63.10">
    <property type="entry name" value="Guanylate Kinase phosphate binding domain"/>
    <property type="match status" value="1"/>
</dbReference>
<keyword evidence="5 9" id="KW-0547">Nucleotide-binding</keyword>